<organism evidence="6 7">
    <name type="scientific">Certhia brachydactyla</name>
    <name type="common">short-toed tree-creeper</name>
    <dbReference type="NCBI Taxonomy" id="73330"/>
    <lineage>
        <taxon>Eukaryota</taxon>
        <taxon>Metazoa</taxon>
        <taxon>Chordata</taxon>
        <taxon>Craniata</taxon>
        <taxon>Vertebrata</taxon>
        <taxon>Euteleostomi</taxon>
        <taxon>Archelosauria</taxon>
        <taxon>Archosauria</taxon>
        <taxon>Dinosauria</taxon>
        <taxon>Saurischia</taxon>
        <taxon>Theropoda</taxon>
        <taxon>Coelurosauria</taxon>
        <taxon>Aves</taxon>
        <taxon>Neognathae</taxon>
        <taxon>Neoaves</taxon>
        <taxon>Telluraves</taxon>
        <taxon>Australaves</taxon>
        <taxon>Passeriformes</taxon>
        <taxon>Certhiidae</taxon>
        <taxon>Certhiinae</taxon>
        <taxon>Certhia</taxon>
    </lineage>
</organism>
<dbReference type="InterPro" id="IPR051496">
    <property type="entry name" value="H-rev107_PLA/AT"/>
</dbReference>
<sequence>MTDDRHYPKPGDLIEIKRGHFEHWALYLGDGNVIHVTTADEGAPSLSASSETRLIRMAKVKKELLKDVAGNDDWDVNNKYDCLHTPLPVEKIIRRAEQWIGSIAPYNMLGSNSEDFVRKLRYGGQVSD</sequence>
<keyword evidence="4" id="KW-0443">Lipid metabolism</keyword>
<gene>
    <name evidence="6" type="primary">Hrasls_2</name>
    <name evidence="6" type="ORF">CERBRA_R13310</name>
</gene>
<dbReference type="PROSITE" id="PS51934">
    <property type="entry name" value="LRAT"/>
    <property type="match status" value="1"/>
</dbReference>
<dbReference type="AlphaFoldDB" id="A0A7L1WRM8"/>
<dbReference type="GO" id="GO:0016410">
    <property type="term" value="F:N-acyltransferase activity"/>
    <property type="evidence" value="ECO:0007669"/>
    <property type="project" value="TreeGrafter"/>
</dbReference>
<feature type="domain" description="LRAT" evidence="5">
    <location>
        <begin position="13"/>
        <end position="128"/>
    </location>
</feature>
<dbReference type="EMBL" id="VXBV01007199">
    <property type="protein sequence ID" value="NXP00220.1"/>
    <property type="molecule type" value="Genomic_DNA"/>
</dbReference>
<comment type="similarity">
    <text evidence="1">Belongs to the H-rev107 family.</text>
</comment>
<name>A0A7L1WRM8_9PASS</name>
<dbReference type="Pfam" id="PF04970">
    <property type="entry name" value="LRAT"/>
    <property type="match status" value="1"/>
</dbReference>
<comment type="caution">
    <text evidence="6">The sequence shown here is derived from an EMBL/GenBank/DDBJ whole genome shotgun (WGS) entry which is preliminary data.</text>
</comment>
<keyword evidence="2" id="KW-0808">Transferase</keyword>
<dbReference type="Gene3D" id="3.90.1720.10">
    <property type="entry name" value="endopeptidase domain like (from Nostoc punctiforme)"/>
    <property type="match status" value="1"/>
</dbReference>
<evidence type="ECO:0000313" key="7">
    <source>
        <dbReference type="Proteomes" id="UP000536092"/>
    </source>
</evidence>
<dbReference type="PANTHER" id="PTHR13943:SF37">
    <property type="entry name" value="PHOSPHOLIPASE A AND ACYLTRANSFERASE 1"/>
    <property type="match status" value="1"/>
</dbReference>
<evidence type="ECO:0000256" key="3">
    <source>
        <dbReference type="ARBA" id="ARBA00022801"/>
    </source>
</evidence>
<dbReference type="GO" id="GO:0070292">
    <property type="term" value="P:N-acylphosphatidylethanolamine metabolic process"/>
    <property type="evidence" value="ECO:0007669"/>
    <property type="project" value="TreeGrafter"/>
</dbReference>
<dbReference type="GO" id="GO:0008970">
    <property type="term" value="F:phospholipase A1 activity"/>
    <property type="evidence" value="ECO:0007669"/>
    <property type="project" value="TreeGrafter"/>
</dbReference>
<evidence type="ECO:0000313" key="6">
    <source>
        <dbReference type="EMBL" id="NXP00220.1"/>
    </source>
</evidence>
<evidence type="ECO:0000256" key="4">
    <source>
        <dbReference type="ARBA" id="ARBA00023098"/>
    </source>
</evidence>
<evidence type="ECO:0000256" key="2">
    <source>
        <dbReference type="ARBA" id="ARBA00022679"/>
    </source>
</evidence>
<dbReference type="Proteomes" id="UP000536092">
    <property type="component" value="Unassembled WGS sequence"/>
</dbReference>
<dbReference type="GO" id="GO:0005737">
    <property type="term" value="C:cytoplasm"/>
    <property type="evidence" value="ECO:0007669"/>
    <property type="project" value="TreeGrafter"/>
</dbReference>
<accession>A0A7L1WRM8</accession>
<reference evidence="6 7" key="1">
    <citation type="submission" date="2019-09" db="EMBL/GenBank/DDBJ databases">
        <title>Bird 10,000 Genomes (B10K) Project - Family phase.</title>
        <authorList>
            <person name="Zhang G."/>
        </authorList>
    </citation>
    <scope>NUCLEOTIDE SEQUENCE [LARGE SCALE GENOMIC DNA]</scope>
    <source>
        <strain evidence="6">B10K-DU-002-20</strain>
        <tissue evidence="6">Muscle</tissue>
    </source>
</reference>
<feature type="non-terminal residue" evidence="6">
    <location>
        <position position="1"/>
    </location>
</feature>
<protein>
    <submittedName>
        <fullName evidence="6">HRSL1 enzyme</fullName>
    </submittedName>
</protein>
<keyword evidence="7" id="KW-1185">Reference proteome</keyword>
<dbReference type="InterPro" id="IPR007053">
    <property type="entry name" value="LRAT_dom"/>
</dbReference>
<proteinExistence type="inferred from homology"/>
<evidence type="ECO:0000259" key="5">
    <source>
        <dbReference type="PROSITE" id="PS51934"/>
    </source>
</evidence>
<evidence type="ECO:0000256" key="1">
    <source>
        <dbReference type="ARBA" id="ARBA00007824"/>
    </source>
</evidence>
<dbReference type="GO" id="GO:0004623">
    <property type="term" value="F:phospholipase A2 activity"/>
    <property type="evidence" value="ECO:0007669"/>
    <property type="project" value="TreeGrafter"/>
</dbReference>
<dbReference type="OrthoDB" id="421951at2759"/>
<keyword evidence="3" id="KW-0378">Hydrolase</keyword>
<dbReference type="PANTHER" id="PTHR13943">
    <property type="entry name" value="HRAS-LIKE SUPPRESSOR - RELATED"/>
    <property type="match status" value="1"/>
</dbReference>
<feature type="non-terminal residue" evidence="6">
    <location>
        <position position="128"/>
    </location>
</feature>